<evidence type="ECO:0000313" key="3">
    <source>
        <dbReference type="Proteomes" id="UP000248863"/>
    </source>
</evidence>
<accession>A0A327K8D1</accession>
<name>A0A327K8D1_9BRAD</name>
<proteinExistence type="predicted"/>
<dbReference type="RefSeq" id="WP_111359127.1">
    <property type="nucleotide sequence ID" value="NZ_NHSK01000229.1"/>
</dbReference>
<reference evidence="2 3" key="1">
    <citation type="submission" date="2017-07" db="EMBL/GenBank/DDBJ databases">
        <title>Draft Genome Sequences of Select Purple Nonsulfur Bacteria.</title>
        <authorList>
            <person name="Lasarre B."/>
            <person name="Mckinlay J.B."/>
        </authorList>
    </citation>
    <scope>NUCLEOTIDE SEQUENCE [LARGE SCALE GENOMIC DNA]</scope>
    <source>
        <strain evidence="2 3">DSM 11907</strain>
    </source>
</reference>
<organism evidence="2 3">
    <name type="scientific">Rhodoplanes elegans</name>
    <dbReference type="NCBI Taxonomy" id="29408"/>
    <lineage>
        <taxon>Bacteria</taxon>
        <taxon>Pseudomonadati</taxon>
        <taxon>Pseudomonadota</taxon>
        <taxon>Alphaproteobacteria</taxon>
        <taxon>Hyphomicrobiales</taxon>
        <taxon>Nitrobacteraceae</taxon>
        <taxon>Rhodoplanes</taxon>
    </lineage>
</organism>
<feature type="region of interest" description="Disordered" evidence="1">
    <location>
        <begin position="1"/>
        <end position="36"/>
    </location>
</feature>
<sequence length="67" mass="7158">MHRYVSRNSLRRRPVEPPPAPHTELGTTAAPPPGPDLIQAAAATIERLAAVTGERIEALMRKVGAPP</sequence>
<feature type="compositionally biased region" description="Basic residues" evidence="1">
    <location>
        <begin position="1"/>
        <end position="12"/>
    </location>
</feature>
<evidence type="ECO:0000313" key="2">
    <source>
        <dbReference type="EMBL" id="RAI34176.1"/>
    </source>
</evidence>
<dbReference type="AlphaFoldDB" id="A0A327K8D1"/>
<dbReference type="Proteomes" id="UP000248863">
    <property type="component" value="Unassembled WGS sequence"/>
</dbReference>
<protein>
    <submittedName>
        <fullName evidence="2">Uncharacterized protein</fullName>
    </submittedName>
</protein>
<evidence type="ECO:0000256" key="1">
    <source>
        <dbReference type="SAM" id="MobiDB-lite"/>
    </source>
</evidence>
<keyword evidence="3" id="KW-1185">Reference proteome</keyword>
<dbReference type="EMBL" id="NPEU01000321">
    <property type="protein sequence ID" value="RAI34176.1"/>
    <property type="molecule type" value="Genomic_DNA"/>
</dbReference>
<gene>
    <name evidence="2" type="ORF">CH338_21350</name>
</gene>
<comment type="caution">
    <text evidence="2">The sequence shown here is derived from an EMBL/GenBank/DDBJ whole genome shotgun (WGS) entry which is preliminary data.</text>
</comment>